<reference evidence="1" key="1">
    <citation type="journal article" date="2023" name="G3 (Bethesda)">
        <title>A reference genome for the long-term kleptoplast-retaining sea slug Elysia crispata morphotype clarki.</title>
        <authorList>
            <person name="Eastman K.E."/>
            <person name="Pendleton A.L."/>
            <person name="Shaikh M.A."/>
            <person name="Suttiyut T."/>
            <person name="Ogas R."/>
            <person name="Tomko P."/>
            <person name="Gavelis G."/>
            <person name="Widhalm J.R."/>
            <person name="Wisecaver J.H."/>
        </authorList>
    </citation>
    <scope>NUCLEOTIDE SEQUENCE</scope>
    <source>
        <strain evidence="1">ECLA1</strain>
    </source>
</reference>
<sequence>MRPLGTRTDGGVLLRCRWPSSLTTLGLRMETDFVMTSDSSLGSSFYSGLLFYSVCGEVQKSQRHSQIASRRAMLEAPYPSGPEVWSGSILLVRL</sequence>
<accession>A0AAE1CWX5</accession>
<name>A0AAE1CWX5_9GAST</name>
<dbReference type="AlphaFoldDB" id="A0AAE1CWX5"/>
<evidence type="ECO:0000313" key="1">
    <source>
        <dbReference type="EMBL" id="KAK3741953.1"/>
    </source>
</evidence>
<protein>
    <submittedName>
        <fullName evidence="1">Uncharacterized protein</fullName>
    </submittedName>
</protein>
<comment type="caution">
    <text evidence="1">The sequence shown here is derived from an EMBL/GenBank/DDBJ whole genome shotgun (WGS) entry which is preliminary data.</text>
</comment>
<dbReference type="Proteomes" id="UP001283361">
    <property type="component" value="Unassembled WGS sequence"/>
</dbReference>
<gene>
    <name evidence="1" type="ORF">RRG08_024699</name>
</gene>
<evidence type="ECO:0000313" key="2">
    <source>
        <dbReference type="Proteomes" id="UP001283361"/>
    </source>
</evidence>
<organism evidence="1 2">
    <name type="scientific">Elysia crispata</name>
    <name type="common">lettuce slug</name>
    <dbReference type="NCBI Taxonomy" id="231223"/>
    <lineage>
        <taxon>Eukaryota</taxon>
        <taxon>Metazoa</taxon>
        <taxon>Spiralia</taxon>
        <taxon>Lophotrochozoa</taxon>
        <taxon>Mollusca</taxon>
        <taxon>Gastropoda</taxon>
        <taxon>Heterobranchia</taxon>
        <taxon>Euthyneura</taxon>
        <taxon>Panpulmonata</taxon>
        <taxon>Sacoglossa</taxon>
        <taxon>Placobranchoidea</taxon>
        <taxon>Plakobranchidae</taxon>
        <taxon>Elysia</taxon>
    </lineage>
</organism>
<dbReference type="EMBL" id="JAWDGP010006383">
    <property type="protein sequence ID" value="KAK3741953.1"/>
    <property type="molecule type" value="Genomic_DNA"/>
</dbReference>
<proteinExistence type="predicted"/>
<keyword evidence="2" id="KW-1185">Reference proteome</keyword>